<dbReference type="InterPro" id="IPR013901">
    <property type="entry name" value="Anthrone_oxy"/>
</dbReference>
<keyword evidence="2 7" id="KW-0812">Transmembrane</keyword>
<accession>W6Z5Y9</accession>
<feature type="transmembrane region" description="Helical" evidence="7">
    <location>
        <begin position="199"/>
        <end position="217"/>
    </location>
</feature>
<dbReference type="AlphaFoldDB" id="W6Z5Y9"/>
<feature type="region of interest" description="Disordered" evidence="6">
    <location>
        <begin position="135"/>
        <end position="187"/>
    </location>
</feature>
<comment type="subcellular location">
    <subcellularLocation>
        <location evidence="1">Membrane</location>
        <topology evidence="1">Multi-pass membrane protein</topology>
    </subcellularLocation>
</comment>
<name>W6Z5Y9_COCMI</name>
<dbReference type="EMBL" id="KI964043">
    <property type="protein sequence ID" value="EUC42974.1"/>
    <property type="molecule type" value="Genomic_DNA"/>
</dbReference>
<dbReference type="Proteomes" id="UP000054032">
    <property type="component" value="Unassembled WGS sequence"/>
</dbReference>
<comment type="similarity">
    <text evidence="5">Belongs to the anthrone oxygenase family.</text>
</comment>
<protein>
    <recommendedName>
        <fullName evidence="10">DUF4149 domain-containing protein</fullName>
    </recommendedName>
</protein>
<evidence type="ECO:0000256" key="7">
    <source>
        <dbReference type="SAM" id="Phobius"/>
    </source>
</evidence>
<evidence type="ECO:0000256" key="4">
    <source>
        <dbReference type="ARBA" id="ARBA00023136"/>
    </source>
</evidence>
<evidence type="ECO:0000256" key="2">
    <source>
        <dbReference type="ARBA" id="ARBA00022692"/>
    </source>
</evidence>
<feature type="compositionally biased region" description="Basic and acidic residues" evidence="6">
    <location>
        <begin position="175"/>
        <end position="187"/>
    </location>
</feature>
<evidence type="ECO:0000256" key="3">
    <source>
        <dbReference type="ARBA" id="ARBA00022989"/>
    </source>
</evidence>
<gene>
    <name evidence="8" type="ORF">COCMIDRAFT_102114</name>
</gene>
<evidence type="ECO:0000313" key="9">
    <source>
        <dbReference type="Proteomes" id="UP000054032"/>
    </source>
</evidence>
<evidence type="ECO:0008006" key="10">
    <source>
        <dbReference type="Google" id="ProtNLM"/>
    </source>
</evidence>
<keyword evidence="9" id="KW-1185">Reference proteome</keyword>
<keyword evidence="3 7" id="KW-1133">Transmembrane helix</keyword>
<reference evidence="8 9" key="1">
    <citation type="journal article" date="2013" name="PLoS Genet.">
        <title>Comparative genome structure, secondary metabolite, and effector coding capacity across Cochliobolus pathogens.</title>
        <authorList>
            <person name="Condon B.J."/>
            <person name="Leng Y."/>
            <person name="Wu D."/>
            <person name="Bushley K.E."/>
            <person name="Ohm R.A."/>
            <person name="Otillar R."/>
            <person name="Martin J."/>
            <person name="Schackwitz W."/>
            <person name="Grimwood J."/>
            <person name="MohdZainudin N."/>
            <person name="Xue C."/>
            <person name="Wang R."/>
            <person name="Manning V.A."/>
            <person name="Dhillon B."/>
            <person name="Tu Z.J."/>
            <person name="Steffenson B.J."/>
            <person name="Salamov A."/>
            <person name="Sun H."/>
            <person name="Lowry S."/>
            <person name="LaButti K."/>
            <person name="Han J."/>
            <person name="Copeland A."/>
            <person name="Lindquist E."/>
            <person name="Barry K."/>
            <person name="Schmutz J."/>
            <person name="Baker S.E."/>
            <person name="Ciuffetti L.M."/>
            <person name="Grigoriev I.V."/>
            <person name="Zhong S."/>
            <person name="Turgeon B.G."/>
        </authorList>
    </citation>
    <scope>NUCLEOTIDE SEQUENCE [LARGE SCALE GENOMIC DNA]</scope>
    <source>
        <strain evidence="8 9">ATCC 44560</strain>
    </source>
</reference>
<dbReference type="KEGG" id="bor:COCMIDRAFT_102114"/>
<feature type="transmembrane region" description="Helical" evidence="7">
    <location>
        <begin position="95"/>
        <end position="118"/>
    </location>
</feature>
<dbReference type="RefSeq" id="XP_007690509.1">
    <property type="nucleotide sequence ID" value="XM_007692319.1"/>
</dbReference>
<evidence type="ECO:0000313" key="8">
    <source>
        <dbReference type="EMBL" id="EUC42974.1"/>
    </source>
</evidence>
<proteinExistence type="inferred from homology"/>
<dbReference type="GeneID" id="19118011"/>
<evidence type="ECO:0000256" key="5">
    <source>
        <dbReference type="ARBA" id="ARBA00034313"/>
    </source>
</evidence>
<feature type="transmembrane region" description="Helical" evidence="7">
    <location>
        <begin position="6"/>
        <end position="33"/>
    </location>
</feature>
<dbReference type="PANTHER" id="PTHR35042:SF1">
    <property type="entry name" value="DUF1772-DOMAIN-CONTAINING PROTEIN"/>
    <property type="match status" value="1"/>
</dbReference>
<evidence type="ECO:0000256" key="1">
    <source>
        <dbReference type="ARBA" id="ARBA00004141"/>
    </source>
</evidence>
<dbReference type="PANTHER" id="PTHR35042">
    <property type="entry name" value="ANTHRONE OXYGENASE ENCC"/>
    <property type="match status" value="1"/>
</dbReference>
<feature type="compositionally biased region" description="Basic and acidic residues" evidence="6">
    <location>
        <begin position="138"/>
        <end position="152"/>
    </location>
</feature>
<dbReference type="OrthoDB" id="5954308at2759"/>
<dbReference type="GO" id="GO:0016020">
    <property type="term" value="C:membrane"/>
    <property type="evidence" value="ECO:0007669"/>
    <property type="project" value="UniProtKB-SubCell"/>
</dbReference>
<organism evidence="8 9">
    <name type="scientific">Bipolaris oryzae ATCC 44560</name>
    <dbReference type="NCBI Taxonomy" id="930090"/>
    <lineage>
        <taxon>Eukaryota</taxon>
        <taxon>Fungi</taxon>
        <taxon>Dikarya</taxon>
        <taxon>Ascomycota</taxon>
        <taxon>Pezizomycotina</taxon>
        <taxon>Dothideomycetes</taxon>
        <taxon>Pleosporomycetidae</taxon>
        <taxon>Pleosporales</taxon>
        <taxon>Pleosporineae</taxon>
        <taxon>Pleosporaceae</taxon>
        <taxon>Bipolaris</taxon>
    </lineage>
</organism>
<evidence type="ECO:0000256" key="6">
    <source>
        <dbReference type="SAM" id="MobiDB-lite"/>
    </source>
</evidence>
<keyword evidence="4 7" id="KW-0472">Membrane</keyword>
<feature type="transmembrane region" description="Helical" evidence="7">
    <location>
        <begin position="54"/>
        <end position="75"/>
    </location>
</feature>
<sequence>MSAEQALQILSISTALIASGGISAFSLFSIPILKSQPASRSLPMVRWLFSRGSHIFPTAGILSSSSFLLLTYLSLPPSTPLSSPQSLFHAALHGRPAYFLAASILCISIAPITSLLMIPTNFTLIRMNEELGGSRSQKSAEWRSEKGVEARSADQSVEGEQDVSQWKDLSPPQEKTGRESSEKEDEEVRVLLGKFERLNALRALAIGVGGVVGLMGVTA</sequence>
<dbReference type="eggNOG" id="ENOG502SF5R">
    <property type="taxonomic scope" value="Eukaryota"/>
</dbReference>
<dbReference type="HOGENOM" id="CLU_1320942_0_0_1"/>
<dbReference type="Pfam" id="PF08592">
    <property type="entry name" value="Anthrone_oxy"/>
    <property type="match status" value="1"/>
</dbReference>